<evidence type="ECO:0000313" key="2">
    <source>
        <dbReference type="EMBL" id="MFC3071599.1"/>
    </source>
</evidence>
<comment type="caution">
    <text evidence="2">The sequence shown here is derived from an EMBL/GenBank/DDBJ whole genome shotgun (WGS) entry which is preliminary data.</text>
</comment>
<dbReference type="EMBL" id="JBHRSP010000001">
    <property type="protein sequence ID" value="MFC3071599.1"/>
    <property type="molecule type" value="Genomic_DNA"/>
</dbReference>
<accession>A0ABV7DAS7</accession>
<name>A0ABV7DAS7_9HYPH</name>
<sequence>MASTKTFADLKKPVRQPTPEQIAAFEETGRASPSVNTETRKAANAESRAGVNAEGREHDNVGTRIPAEAESREHGNPPSQKPADTDSQIAAKPEPRKSVNTETRISGSVVRLTIDLSEPAHTRFKTACAMTKRKMVDEVRAFIERRTAELEEDAGRA</sequence>
<reference evidence="3" key="1">
    <citation type="journal article" date="2019" name="Int. J. Syst. Evol. Microbiol.">
        <title>The Global Catalogue of Microorganisms (GCM) 10K type strain sequencing project: providing services to taxonomists for standard genome sequencing and annotation.</title>
        <authorList>
            <consortium name="The Broad Institute Genomics Platform"/>
            <consortium name="The Broad Institute Genome Sequencing Center for Infectious Disease"/>
            <person name="Wu L."/>
            <person name="Ma J."/>
        </authorList>
    </citation>
    <scope>NUCLEOTIDE SEQUENCE [LARGE SCALE GENOMIC DNA]</scope>
    <source>
        <strain evidence="3">KCTC 52677</strain>
    </source>
</reference>
<dbReference type="Gene3D" id="1.10.1220.10">
    <property type="entry name" value="Met repressor-like"/>
    <property type="match status" value="1"/>
</dbReference>
<feature type="compositionally biased region" description="Basic and acidic residues" evidence="1">
    <location>
        <begin position="54"/>
        <end position="75"/>
    </location>
</feature>
<evidence type="ECO:0000256" key="1">
    <source>
        <dbReference type="SAM" id="MobiDB-lite"/>
    </source>
</evidence>
<dbReference type="Proteomes" id="UP001595377">
    <property type="component" value="Unassembled WGS sequence"/>
</dbReference>
<dbReference type="SUPFAM" id="SSF47598">
    <property type="entry name" value="Ribbon-helix-helix"/>
    <property type="match status" value="1"/>
</dbReference>
<gene>
    <name evidence="2" type="ORF">ACFOHH_00605</name>
</gene>
<organism evidence="2 3">
    <name type="scientific">Shinella pollutisoli</name>
    <dbReference type="NCBI Taxonomy" id="2250594"/>
    <lineage>
        <taxon>Bacteria</taxon>
        <taxon>Pseudomonadati</taxon>
        <taxon>Pseudomonadota</taxon>
        <taxon>Alphaproteobacteria</taxon>
        <taxon>Hyphomicrobiales</taxon>
        <taxon>Rhizobiaceae</taxon>
        <taxon>Shinella</taxon>
    </lineage>
</organism>
<feature type="region of interest" description="Disordered" evidence="1">
    <location>
        <begin position="1"/>
        <end position="104"/>
    </location>
</feature>
<dbReference type="RefSeq" id="WP_257315959.1">
    <property type="nucleotide sequence ID" value="NZ_JANFDG010000016.1"/>
</dbReference>
<dbReference type="InterPro" id="IPR013321">
    <property type="entry name" value="Arc_rbn_hlx_hlx"/>
</dbReference>
<protein>
    <recommendedName>
        <fullName evidence="4">Plasmid segregation centromere-binding protein ParG</fullName>
    </recommendedName>
</protein>
<proteinExistence type="predicted"/>
<dbReference type="InterPro" id="IPR010985">
    <property type="entry name" value="Ribbon_hlx_hlx"/>
</dbReference>
<evidence type="ECO:0000313" key="3">
    <source>
        <dbReference type="Proteomes" id="UP001595377"/>
    </source>
</evidence>
<keyword evidence="3" id="KW-1185">Reference proteome</keyword>
<evidence type="ECO:0008006" key="4">
    <source>
        <dbReference type="Google" id="ProtNLM"/>
    </source>
</evidence>